<dbReference type="SMART" id="SM00225">
    <property type="entry name" value="BTB"/>
    <property type="match status" value="1"/>
</dbReference>
<dbReference type="InterPro" id="IPR000210">
    <property type="entry name" value="BTB/POZ_dom"/>
</dbReference>
<evidence type="ECO:0000313" key="4">
    <source>
        <dbReference type="Proteomes" id="UP001149090"/>
    </source>
</evidence>
<keyword evidence="4" id="KW-1185">Reference proteome</keyword>
<feature type="domain" description="BTB" evidence="2">
    <location>
        <begin position="8"/>
        <end position="77"/>
    </location>
</feature>
<dbReference type="Pfam" id="PF07534">
    <property type="entry name" value="TLD"/>
    <property type="match status" value="1"/>
</dbReference>
<dbReference type="Gene3D" id="1.25.40.420">
    <property type="match status" value="1"/>
</dbReference>
<proteinExistence type="predicted"/>
<dbReference type="OrthoDB" id="45365at2759"/>
<evidence type="ECO:0000256" key="1">
    <source>
        <dbReference type="SAM" id="Coils"/>
    </source>
</evidence>
<dbReference type="SMART" id="SM00875">
    <property type="entry name" value="BACK"/>
    <property type="match status" value="1"/>
</dbReference>
<sequence length="468" mass="55280">MKNEESYFDFEIICEQDKTSFKTHKAILSSRSQYFKSLLNSKMKEYQENKLILKDVPSSILSSILNYLYSGKIEISLENVVQILMFSSKYLIDELIESVTDFLKYRFKIENVVDILKLSESMNLTELTDLSYEFIFRKFNEFVETPFFLELEENHLNSILSNENISKKEFELFQLIIKWGKHKSNINQEKENQKLEKEEKEQLQNQISNLIYKIRFIDFSKKELKDILKEDLIPNQISQKLIQFQKLQNDRKNAKKRREFIRKNNSIIFKPRFKLESTILQQREYFKLLRKWINDDKFFFKMKKGFSLQKEGNNCQIWHEICDNKGKTLVLIKTKDNFIFGGYTSVGFKSSLPLMLKLSDDNHEQSFYIEDPKAFIFSIRNDKGDRKPEKLPIKKGKESSALLYNYFYHGPIFGGGADLALSDNISSGYSNLGYSYQLPKGIDPDSFDNQHYLAGSFIEVDEVETFFI</sequence>
<dbReference type="EMBL" id="JAPDFW010000100">
    <property type="protein sequence ID" value="KAJ5069982.1"/>
    <property type="molecule type" value="Genomic_DNA"/>
</dbReference>
<evidence type="ECO:0000313" key="3">
    <source>
        <dbReference type="EMBL" id="KAJ5069982.1"/>
    </source>
</evidence>
<name>A0A9Q0LBT2_ANAIG</name>
<dbReference type="SUPFAM" id="SSF54695">
    <property type="entry name" value="POZ domain"/>
    <property type="match status" value="1"/>
</dbReference>
<evidence type="ECO:0000259" key="2">
    <source>
        <dbReference type="PROSITE" id="PS50097"/>
    </source>
</evidence>
<dbReference type="InterPro" id="IPR011705">
    <property type="entry name" value="BACK"/>
</dbReference>
<dbReference type="InterPro" id="IPR011333">
    <property type="entry name" value="SKP1/BTB/POZ_sf"/>
</dbReference>
<protein>
    <submittedName>
        <fullName evidence="3">Pep-cterm sorting domain-containing protein</fullName>
    </submittedName>
</protein>
<dbReference type="Gene3D" id="3.30.710.10">
    <property type="entry name" value="Potassium Channel Kv1.1, Chain A"/>
    <property type="match status" value="1"/>
</dbReference>
<feature type="coiled-coil region" evidence="1">
    <location>
        <begin position="237"/>
        <end position="264"/>
    </location>
</feature>
<comment type="caution">
    <text evidence="3">The sequence shown here is derived from an EMBL/GenBank/DDBJ whole genome shotgun (WGS) entry which is preliminary data.</text>
</comment>
<dbReference type="Proteomes" id="UP001149090">
    <property type="component" value="Unassembled WGS sequence"/>
</dbReference>
<dbReference type="Pfam" id="PF00651">
    <property type="entry name" value="BTB"/>
    <property type="match status" value="1"/>
</dbReference>
<dbReference type="InterPro" id="IPR006571">
    <property type="entry name" value="TLDc_dom"/>
</dbReference>
<dbReference type="CDD" id="cd14733">
    <property type="entry name" value="BACK"/>
    <property type="match status" value="1"/>
</dbReference>
<dbReference type="PROSITE" id="PS50097">
    <property type="entry name" value="BTB"/>
    <property type="match status" value="1"/>
</dbReference>
<dbReference type="CDD" id="cd18186">
    <property type="entry name" value="BTB_POZ_ZBTB_KLHL-like"/>
    <property type="match status" value="1"/>
</dbReference>
<dbReference type="PANTHER" id="PTHR45632">
    <property type="entry name" value="LD33804P"/>
    <property type="match status" value="1"/>
</dbReference>
<keyword evidence="1" id="KW-0175">Coiled coil</keyword>
<accession>A0A9Q0LBT2</accession>
<reference evidence="3" key="1">
    <citation type="submission" date="2022-10" db="EMBL/GenBank/DDBJ databases">
        <title>Novel sulphate-reducing endosymbionts in the free-living metamonad Anaeramoeba.</title>
        <authorList>
            <person name="Jerlstrom-Hultqvist J."/>
            <person name="Cepicka I."/>
            <person name="Gallot-Lavallee L."/>
            <person name="Salas-Leiva D."/>
            <person name="Curtis B.A."/>
            <person name="Zahonova K."/>
            <person name="Pipaliya S."/>
            <person name="Dacks J."/>
            <person name="Roger A.J."/>
        </authorList>
    </citation>
    <scope>NUCLEOTIDE SEQUENCE</scope>
    <source>
        <strain evidence="3">BMAN</strain>
    </source>
</reference>
<dbReference type="Pfam" id="PF07707">
    <property type="entry name" value="BACK"/>
    <property type="match status" value="1"/>
</dbReference>
<feature type="coiled-coil region" evidence="1">
    <location>
        <begin position="181"/>
        <end position="213"/>
    </location>
</feature>
<gene>
    <name evidence="3" type="ORF">M0811_11347</name>
</gene>
<dbReference type="AlphaFoldDB" id="A0A9Q0LBT2"/>
<organism evidence="3 4">
    <name type="scientific">Anaeramoeba ignava</name>
    <name type="common">Anaerobic marine amoeba</name>
    <dbReference type="NCBI Taxonomy" id="1746090"/>
    <lineage>
        <taxon>Eukaryota</taxon>
        <taxon>Metamonada</taxon>
        <taxon>Anaeramoebidae</taxon>
        <taxon>Anaeramoeba</taxon>
    </lineage>
</organism>